<proteinExistence type="predicted"/>
<dbReference type="EMBL" id="NOWT01000012">
    <property type="protein sequence ID" value="OYD83632.1"/>
    <property type="molecule type" value="Genomic_DNA"/>
</dbReference>
<geneLocation type="plasmid" evidence="1">
    <name>unnamed</name>
</geneLocation>
<protein>
    <submittedName>
        <fullName evidence="1">Uncharacterized protein</fullName>
    </submittedName>
</protein>
<organism evidence="1 2">
    <name type="scientific">Azospirillum brasilense</name>
    <dbReference type="NCBI Taxonomy" id="192"/>
    <lineage>
        <taxon>Bacteria</taxon>
        <taxon>Pseudomonadati</taxon>
        <taxon>Pseudomonadota</taxon>
        <taxon>Alphaproteobacteria</taxon>
        <taxon>Rhodospirillales</taxon>
        <taxon>Azospirillaceae</taxon>
        <taxon>Azospirillum</taxon>
    </lineage>
</organism>
<comment type="caution">
    <text evidence="1">The sequence shown here is derived from an EMBL/GenBank/DDBJ whole genome shotgun (WGS) entry which is preliminary data.</text>
</comment>
<evidence type="ECO:0000313" key="2">
    <source>
        <dbReference type="Proteomes" id="UP000215367"/>
    </source>
</evidence>
<dbReference type="RefSeq" id="WP_094303849.1">
    <property type="nucleotide sequence ID" value="NZ_NOWT01000012.1"/>
</dbReference>
<reference evidence="1 2" key="1">
    <citation type="submission" date="2017-07" db="EMBL/GenBank/DDBJ databases">
        <title>Whole genome sequence of Azospirillum brasilense 2A1, a potential biofertilizer strain.</title>
        <authorList>
            <person name="Fontana C.A."/>
            <person name="Toffoli L.M."/>
            <person name="Salazar S.M."/>
            <person name="Puglisi E."/>
            <person name="Pedraza R."/>
            <person name="Bassi D."/>
            <person name="Cocconcelli P.S."/>
        </authorList>
    </citation>
    <scope>NUCLEOTIDE SEQUENCE [LARGE SCALE GENOMIC DNA]</scope>
    <source>
        <strain evidence="1 2">2A1</strain>
        <plasmid evidence="1">unnamed</plasmid>
    </source>
</reference>
<sequence length="59" mass="6348">MQSRPDRAQPDAQAIATQALADCEGSKDDALLLLAYLRINARRGMSAGHLRLGTNAPTR</sequence>
<dbReference type="AlphaFoldDB" id="A0A235HD49"/>
<evidence type="ECO:0000313" key="1">
    <source>
        <dbReference type="EMBL" id="OYD83632.1"/>
    </source>
</evidence>
<gene>
    <name evidence="1" type="ORF">CHT98_14145</name>
</gene>
<accession>A0A235HD49</accession>
<name>A0A235HD49_AZOBR</name>
<dbReference type="Proteomes" id="UP000215367">
    <property type="component" value="Unassembled WGS sequence"/>
</dbReference>
<keyword evidence="1" id="KW-0614">Plasmid</keyword>